<proteinExistence type="predicted"/>
<reference evidence="1 2" key="1">
    <citation type="submission" date="2018-03" db="EMBL/GenBank/DDBJ databases">
        <title>Genomic Encyclopedia of Archaeal and Bacterial Type Strains, Phase II (KMG-II): from individual species to whole genera.</title>
        <authorList>
            <person name="Goeker M."/>
        </authorList>
    </citation>
    <scope>NUCLEOTIDE SEQUENCE [LARGE SCALE GENOMIC DNA]</scope>
    <source>
        <strain evidence="1 2">DSM 28354</strain>
    </source>
</reference>
<dbReference type="EMBL" id="PVTE01000001">
    <property type="protein sequence ID" value="PRY47126.1"/>
    <property type="molecule type" value="Genomic_DNA"/>
</dbReference>
<evidence type="ECO:0000313" key="2">
    <source>
        <dbReference type="Proteomes" id="UP000238375"/>
    </source>
</evidence>
<accession>A0A2T0TN84</accession>
<name>A0A2T0TN84_9BACT</name>
<keyword evidence="2" id="KW-1185">Reference proteome</keyword>
<comment type="caution">
    <text evidence="1">The sequence shown here is derived from an EMBL/GenBank/DDBJ whole genome shotgun (WGS) entry which is preliminary data.</text>
</comment>
<dbReference type="Proteomes" id="UP000238375">
    <property type="component" value="Unassembled WGS sequence"/>
</dbReference>
<protein>
    <submittedName>
        <fullName evidence="1">Uncharacterized protein</fullName>
    </submittedName>
</protein>
<sequence length="74" mass="8244">MDAVSIFGSHIEGLAQDRFDPDAEYVLLLGFNTTGGKGTRGGCYINRRRVSDIKLIANWISPTLQTVMTDHFKQ</sequence>
<gene>
    <name evidence="1" type="ORF">CLV58_101192</name>
</gene>
<organism evidence="1 2">
    <name type="scientific">Spirosoma oryzae</name>
    <dbReference type="NCBI Taxonomy" id="1469603"/>
    <lineage>
        <taxon>Bacteria</taxon>
        <taxon>Pseudomonadati</taxon>
        <taxon>Bacteroidota</taxon>
        <taxon>Cytophagia</taxon>
        <taxon>Cytophagales</taxon>
        <taxon>Cytophagaceae</taxon>
        <taxon>Spirosoma</taxon>
    </lineage>
</organism>
<evidence type="ECO:0000313" key="1">
    <source>
        <dbReference type="EMBL" id="PRY47126.1"/>
    </source>
</evidence>
<dbReference type="AlphaFoldDB" id="A0A2T0TN84"/>